<keyword evidence="2" id="KW-0732">Signal</keyword>
<accession>A0A7S1UW56</accession>
<name>A0A7S1UW56_9STRA</name>
<organism evidence="3">
    <name type="scientific">Grammatophora oceanica</name>
    <dbReference type="NCBI Taxonomy" id="210454"/>
    <lineage>
        <taxon>Eukaryota</taxon>
        <taxon>Sar</taxon>
        <taxon>Stramenopiles</taxon>
        <taxon>Ochrophyta</taxon>
        <taxon>Bacillariophyta</taxon>
        <taxon>Fragilariophyceae</taxon>
        <taxon>Fragilariophycidae</taxon>
        <taxon>Rhabdonematales</taxon>
        <taxon>Grammatophoraceae</taxon>
        <taxon>Grammatophora</taxon>
    </lineage>
</organism>
<proteinExistence type="predicted"/>
<feature type="chain" id="PRO_5030773382" evidence="2">
    <location>
        <begin position="31"/>
        <end position="117"/>
    </location>
</feature>
<protein>
    <submittedName>
        <fullName evidence="3">Uncharacterized protein</fullName>
    </submittedName>
</protein>
<evidence type="ECO:0000256" key="1">
    <source>
        <dbReference type="SAM" id="MobiDB-lite"/>
    </source>
</evidence>
<dbReference type="EMBL" id="HBGK01015070">
    <property type="protein sequence ID" value="CAD9278817.1"/>
    <property type="molecule type" value="Transcribed_RNA"/>
</dbReference>
<feature type="signal peptide" evidence="2">
    <location>
        <begin position="1"/>
        <end position="30"/>
    </location>
</feature>
<evidence type="ECO:0000313" key="3">
    <source>
        <dbReference type="EMBL" id="CAD9278817.1"/>
    </source>
</evidence>
<dbReference type="AlphaFoldDB" id="A0A7S1UW56"/>
<gene>
    <name evidence="3" type="ORF">GOCE00092_LOCUS7726</name>
</gene>
<reference evidence="3" key="1">
    <citation type="submission" date="2021-01" db="EMBL/GenBank/DDBJ databases">
        <authorList>
            <person name="Corre E."/>
            <person name="Pelletier E."/>
            <person name="Niang G."/>
            <person name="Scheremetjew M."/>
            <person name="Finn R."/>
            <person name="Kale V."/>
            <person name="Holt S."/>
            <person name="Cochrane G."/>
            <person name="Meng A."/>
            <person name="Brown T."/>
            <person name="Cohen L."/>
        </authorList>
    </citation>
    <scope>NUCLEOTIDE SEQUENCE</scope>
    <source>
        <strain evidence="3">CCMP 410</strain>
    </source>
</reference>
<sequence length="117" mass="13846">MCEEIHHQEGIQRAALLLLLLCGRMAVAEGRDVLDPSSKKIMARHFTAEPTANITSCEQSNYFKLSHRCYYVDHPQEQFCQYFLLLVEMMMREKDRGTRRMTKKSTIKRHDDARRKR</sequence>
<feature type="compositionally biased region" description="Basic and acidic residues" evidence="1">
    <location>
        <begin position="108"/>
        <end position="117"/>
    </location>
</feature>
<evidence type="ECO:0000256" key="2">
    <source>
        <dbReference type="SAM" id="SignalP"/>
    </source>
</evidence>
<feature type="region of interest" description="Disordered" evidence="1">
    <location>
        <begin position="94"/>
        <end position="117"/>
    </location>
</feature>